<reference evidence="4" key="2">
    <citation type="submission" date="2023-04" db="EMBL/GenBank/DDBJ databases">
        <authorList>
            <person name="Bruccoleri R.E."/>
            <person name="Oakeley E.J."/>
            <person name="Faust A.-M."/>
            <person name="Dessus-Babus S."/>
            <person name="Altorfer M."/>
            <person name="Burckhardt D."/>
            <person name="Oertli M."/>
            <person name="Naumann U."/>
            <person name="Petersen F."/>
            <person name="Wong J."/>
        </authorList>
    </citation>
    <scope>NUCLEOTIDE SEQUENCE</scope>
    <source>
        <strain evidence="4">GSM-AAB239-AS_SAM_17_03QT</strain>
        <tissue evidence="4">Leaf</tissue>
    </source>
</reference>
<dbReference type="GO" id="GO:0008168">
    <property type="term" value="F:methyltransferase activity"/>
    <property type="evidence" value="ECO:0007669"/>
    <property type="project" value="UniProtKB-KW"/>
</dbReference>
<proteinExistence type="inferred from homology"/>
<dbReference type="Proteomes" id="UP001140949">
    <property type="component" value="Unassembled WGS sequence"/>
</dbReference>
<evidence type="ECO:0000256" key="2">
    <source>
        <dbReference type="ARBA" id="ARBA00022603"/>
    </source>
</evidence>
<dbReference type="Gene3D" id="3.40.50.150">
    <property type="entry name" value="Vaccinia Virus protein VP39"/>
    <property type="match status" value="1"/>
</dbReference>
<comment type="caution">
    <text evidence="4">The sequence shown here is derived from an EMBL/GenBank/DDBJ whole genome shotgun (WGS) entry which is preliminary data.</text>
</comment>
<comment type="similarity">
    <text evidence="1">Belongs to the methyltransferase superfamily.</text>
</comment>
<evidence type="ECO:0000313" key="5">
    <source>
        <dbReference type="Proteomes" id="UP001140949"/>
    </source>
</evidence>
<protein>
    <recommendedName>
        <fullName evidence="6">S-adenosyl-L-methionine-dependent methyltransferase superfamily protein</fullName>
    </recommendedName>
</protein>
<dbReference type="PANTHER" id="PTHR12176">
    <property type="entry name" value="SAM-DEPENDENT METHYLTRANSFERASE SUPERFAMILY PROTEIN"/>
    <property type="match status" value="1"/>
</dbReference>
<gene>
    <name evidence="4" type="ORF">M6B38_337845</name>
</gene>
<name>A0AAX6GZ26_IRIPA</name>
<dbReference type="CDD" id="cd02440">
    <property type="entry name" value="AdoMet_MTases"/>
    <property type="match status" value="1"/>
</dbReference>
<dbReference type="SUPFAM" id="SSF53335">
    <property type="entry name" value="S-adenosyl-L-methionine-dependent methyltransferases"/>
    <property type="match status" value="1"/>
</dbReference>
<evidence type="ECO:0000256" key="3">
    <source>
        <dbReference type="ARBA" id="ARBA00022679"/>
    </source>
</evidence>
<dbReference type="PANTHER" id="PTHR12176:SF56">
    <property type="entry name" value="OS04G0510700 PROTEIN"/>
    <property type="match status" value="1"/>
</dbReference>
<evidence type="ECO:0000256" key="1">
    <source>
        <dbReference type="ARBA" id="ARBA00008361"/>
    </source>
</evidence>
<evidence type="ECO:0008006" key="6">
    <source>
        <dbReference type="Google" id="ProtNLM"/>
    </source>
</evidence>
<dbReference type="InterPro" id="IPR051419">
    <property type="entry name" value="Lys/N-term_MeTrsfase_sf"/>
</dbReference>
<keyword evidence="2" id="KW-0489">Methyltransferase</keyword>
<dbReference type="AlphaFoldDB" id="A0AAX6GZ26"/>
<dbReference type="EMBL" id="JANAVB010014799">
    <property type="protein sequence ID" value="KAJ6833581.1"/>
    <property type="molecule type" value="Genomic_DNA"/>
</dbReference>
<accession>A0AAX6GZ26</accession>
<keyword evidence="5" id="KW-1185">Reference proteome</keyword>
<keyword evidence="3" id="KW-0808">Transferase</keyword>
<dbReference type="FunFam" id="3.40.50.150:FF:000351">
    <property type="entry name" value="S-adenosyl-L-methionine-dependent methyltransferase superfamily protein"/>
    <property type="match status" value="1"/>
</dbReference>
<dbReference type="GO" id="GO:0032259">
    <property type="term" value="P:methylation"/>
    <property type="evidence" value="ECO:0007669"/>
    <property type="project" value="UniProtKB-KW"/>
</dbReference>
<sequence>MWRWRGAGSVGKRGTIRRLTSAVRRKIVDDGDWLYASEWWGDDGSDEARTVFRAASQYGNGEVSVVAYPSSSPAPEQWPAVERELELRYAKLHPESEQNQQFKILGYQWRVLRFNDNTRQSTTKVMAAYRKSDSASFYLMPQPHCLCVPYIKSMVSAGLAALTTSNFDLLGAVTGKRILNVLCIGHGGGNLPLFLASKIKGAIVHSVEIDPVVISASVEAMGFPASAVKDKTLFQLPLPQPKDAEELFWQGVHERIFLYRSDAEDFILNSPNTYDMIFIDAYDGDDIFPHKFWDPHGSFLKALRRRLHPDHGTAVVNLHSDSDVLASGTTNFSHSESILPMGKYVSHVCRAYKENLGFAFKVSVPWLCNITLVACSGEGLGSGKHGVYVNREMFRNTLMSKASMVENVLDLPFPCLEYVKRGLVIVD</sequence>
<organism evidence="4 5">
    <name type="scientific">Iris pallida</name>
    <name type="common">Sweet iris</name>
    <dbReference type="NCBI Taxonomy" id="29817"/>
    <lineage>
        <taxon>Eukaryota</taxon>
        <taxon>Viridiplantae</taxon>
        <taxon>Streptophyta</taxon>
        <taxon>Embryophyta</taxon>
        <taxon>Tracheophyta</taxon>
        <taxon>Spermatophyta</taxon>
        <taxon>Magnoliopsida</taxon>
        <taxon>Liliopsida</taxon>
        <taxon>Asparagales</taxon>
        <taxon>Iridaceae</taxon>
        <taxon>Iridoideae</taxon>
        <taxon>Irideae</taxon>
        <taxon>Iris</taxon>
    </lineage>
</organism>
<dbReference type="InterPro" id="IPR029063">
    <property type="entry name" value="SAM-dependent_MTases_sf"/>
</dbReference>
<evidence type="ECO:0000313" key="4">
    <source>
        <dbReference type="EMBL" id="KAJ6833581.1"/>
    </source>
</evidence>
<reference evidence="4" key="1">
    <citation type="journal article" date="2023" name="GigaByte">
        <title>Genome assembly of the bearded iris, Iris pallida Lam.</title>
        <authorList>
            <person name="Bruccoleri R.E."/>
            <person name="Oakeley E.J."/>
            <person name="Faust A.M.E."/>
            <person name="Altorfer M."/>
            <person name="Dessus-Babus S."/>
            <person name="Burckhardt D."/>
            <person name="Oertli M."/>
            <person name="Naumann U."/>
            <person name="Petersen F."/>
            <person name="Wong J."/>
        </authorList>
    </citation>
    <scope>NUCLEOTIDE SEQUENCE</scope>
    <source>
        <strain evidence="4">GSM-AAB239-AS_SAM_17_03QT</strain>
    </source>
</reference>